<comment type="caution">
    <text evidence="1">The sequence shown here is derived from an EMBL/GenBank/DDBJ whole genome shotgun (WGS) entry which is preliminary data.</text>
</comment>
<dbReference type="AlphaFoldDB" id="X0UWN1"/>
<reference evidence="1" key="1">
    <citation type="journal article" date="2014" name="Front. Microbiol.">
        <title>High frequency of phylogenetically diverse reductive dehalogenase-homologous genes in deep subseafloor sedimentary metagenomes.</title>
        <authorList>
            <person name="Kawai M."/>
            <person name="Futagami T."/>
            <person name="Toyoda A."/>
            <person name="Takaki Y."/>
            <person name="Nishi S."/>
            <person name="Hori S."/>
            <person name="Arai W."/>
            <person name="Tsubouchi T."/>
            <person name="Morono Y."/>
            <person name="Uchiyama I."/>
            <person name="Ito T."/>
            <person name="Fujiyama A."/>
            <person name="Inagaki F."/>
            <person name="Takami H."/>
        </authorList>
    </citation>
    <scope>NUCLEOTIDE SEQUENCE</scope>
    <source>
        <strain evidence="1">Expedition CK06-06</strain>
    </source>
</reference>
<proteinExistence type="predicted"/>
<gene>
    <name evidence="1" type="ORF">S01H1_21187</name>
</gene>
<protein>
    <submittedName>
        <fullName evidence="1">Uncharacterized protein</fullName>
    </submittedName>
</protein>
<feature type="non-terminal residue" evidence="1">
    <location>
        <position position="257"/>
    </location>
</feature>
<feature type="non-terminal residue" evidence="1">
    <location>
        <position position="1"/>
    </location>
</feature>
<accession>X0UWN1</accession>
<sequence>AFHDNELLFVHKDAENGDLHQLRYHTLYDRWWYDSKVPTAMNMEEDTGELLFATSIDDGGYVAYLNVDKTPPTVADPYTTDAWETTRDDGGSIGFVAKTPFYTLGHPTMQKQIGDVVLELSNPEDSVSVETFYDFLNEGDSEDTFTINATGGARTRIPLPLKSAKAQEAYAVAFKISGAATKPIRLYSLTFHYLVLEEIQRGRAFDWDNLGYPHDKRLTQLTLRYDTGGNDVTLNLDTTSGIEGTTVTLEAQTFTLN</sequence>
<dbReference type="EMBL" id="BARS01011705">
    <property type="protein sequence ID" value="GAF92850.1"/>
    <property type="molecule type" value="Genomic_DNA"/>
</dbReference>
<name>X0UWN1_9ZZZZ</name>
<organism evidence="1">
    <name type="scientific">marine sediment metagenome</name>
    <dbReference type="NCBI Taxonomy" id="412755"/>
    <lineage>
        <taxon>unclassified sequences</taxon>
        <taxon>metagenomes</taxon>
        <taxon>ecological metagenomes</taxon>
    </lineage>
</organism>
<evidence type="ECO:0000313" key="1">
    <source>
        <dbReference type="EMBL" id="GAF92850.1"/>
    </source>
</evidence>